<dbReference type="RefSeq" id="WP_202768720.1">
    <property type="nucleotide sequence ID" value="NZ_JAESWA010000023.1"/>
</dbReference>
<evidence type="ECO:0000256" key="2">
    <source>
        <dbReference type="ARBA" id="ARBA00001966"/>
    </source>
</evidence>
<evidence type="ECO:0000256" key="6">
    <source>
        <dbReference type="ARBA" id="ARBA00022448"/>
    </source>
</evidence>
<feature type="domain" description="4Fe-4S Mo/W bis-MGD-type" evidence="18">
    <location>
        <begin position="46"/>
        <end position="110"/>
    </location>
</feature>
<evidence type="ECO:0000256" key="12">
    <source>
        <dbReference type="ARBA" id="ARBA00023002"/>
    </source>
</evidence>
<evidence type="ECO:0000256" key="16">
    <source>
        <dbReference type="ARBA" id="ARBA00023136"/>
    </source>
</evidence>
<dbReference type="EMBL" id="JAESWA010000023">
    <property type="protein sequence ID" value="MBL4933303.1"/>
    <property type="molecule type" value="Genomic_DNA"/>
</dbReference>
<dbReference type="CDD" id="cd02776">
    <property type="entry name" value="MopB_CT_Nitrate-R-NarG-like"/>
    <property type="match status" value="1"/>
</dbReference>
<dbReference type="InterPro" id="IPR050123">
    <property type="entry name" value="Prok_molybdopt-oxidoreductase"/>
</dbReference>
<keyword evidence="11" id="KW-0249">Electron transport</keyword>
<evidence type="ECO:0000256" key="11">
    <source>
        <dbReference type="ARBA" id="ARBA00022982"/>
    </source>
</evidence>
<dbReference type="InterPro" id="IPR006963">
    <property type="entry name" value="Mopterin_OxRdtase_4Fe-4S_dom"/>
</dbReference>
<keyword evidence="9" id="KW-0500">Molybdenum</keyword>
<dbReference type="InterPro" id="IPR044906">
    <property type="entry name" value="Nitr_red_alph_N_sf"/>
</dbReference>
<dbReference type="InterPro" id="IPR006468">
    <property type="entry name" value="NarG"/>
</dbReference>
<protein>
    <recommendedName>
        <fullName evidence="5">nitrate reductase (quinone)</fullName>
        <ecNumber evidence="5">1.7.5.1</ecNumber>
    </recommendedName>
</protein>
<dbReference type="GO" id="GO:0042128">
    <property type="term" value="P:nitrate assimilation"/>
    <property type="evidence" value="ECO:0007669"/>
    <property type="project" value="UniProtKB-KW"/>
</dbReference>
<dbReference type="NCBIfam" id="TIGR01580">
    <property type="entry name" value="narG"/>
    <property type="match status" value="1"/>
</dbReference>
<evidence type="ECO:0000313" key="19">
    <source>
        <dbReference type="EMBL" id="MBL4933303.1"/>
    </source>
</evidence>
<keyword evidence="8" id="KW-0004">4Fe-4S</keyword>
<dbReference type="InterPro" id="IPR028189">
    <property type="entry name" value="Nitr_red_alph_N"/>
</dbReference>
<dbReference type="GO" id="GO:0005886">
    <property type="term" value="C:plasma membrane"/>
    <property type="evidence" value="ECO:0007669"/>
    <property type="project" value="UniProtKB-SubCell"/>
</dbReference>
<evidence type="ECO:0000256" key="13">
    <source>
        <dbReference type="ARBA" id="ARBA00023004"/>
    </source>
</evidence>
<dbReference type="SUPFAM" id="SSF53706">
    <property type="entry name" value="Formate dehydrogenase/DMSO reductase, domains 1-3"/>
    <property type="match status" value="1"/>
</dbReference>
<proteinExistence type="inferred from homology"/>
<keyword evidence="16" id="KW-0472">Membrane</keyword>
<keyword evidence="14" id="KW-0411">Iron-sulfur</keyword>
<keyword evidence="20" id="KW-1185">Reference proteome</keyword>
<dbReference type="InterPro" id="IPR006655">
    <property type="entry name" value="Mopterin_OxRdtase_prok_CS"/>
</dbReference>
<dbReference type="PANTHER" id="PTHR43105">
    <property type="entry name" value="RESPIRATORY NITRATE REDUCTASE"/>
    <property type="match status" value="1"/>
</dbReference>
<keyword evidence="12 19" id="KW-0560">Oxidoreductase</keyword>
<sequence length="1229" mass="140004">MSKRNLPILERLKYFSKREHLSDRWTEISPYSREQEVIYRNRWQHDKVVRSTHGVNCTGSCSWDVYVKDGLVTWELQRTDYPSTGPDMPDFEPRGCPRGATFSWYLYSPLRIKFPYIRRVLLELWRKAINETGDPVLAWASIVENPEKASKYKSARGKGGFIRVSKEEAYKIISASLIYDIKKYGPDRIVGVSPIPAMSMISYAAGTRFLSLLGSPLMSFYDWYADLPPASPQIWGDQTDVPESSDWYNSSYIMIWGSNLPLTRTPDAHFMVEARYKGTKVVSVSPDYAEYVKFADNWLQVKAGTDGALAMAMGHVILKEFYIDKKESFFIDYVKAYTDMPFLIMLKKKGENYVSDRFLRASDLDKNITNSEWKTIIFDDNSQKFSIPNGSEGFRWEEGGKWNIKGEDSETGEKVNPRLSLYGVHDDIVGVEFPYFGEEGKDTFRQSVPVKRINNGNEEIIITTVYDLTVANYGLSSNLEEAKSINYDSLNPYTPAWQEAITGVDRKLVIQIAREFAENAIASKGRSMIIMGAGINHWYNSDTIYRAIINMVMLTGCEGVNGGGWAHYVGQEKLRPIEGWATIAFGKDWTVPPKFQNSTSFYYFATDQWRYENMAIDELVSPTVDKARYKHCADYNVMAARLGWLPSYPQFDKNSLLLYDEALKKGAKSNEEVASFVGDMLQKGELKFSIEDPDDERNFPKTMFVWRANLLSSSGKGYEYFLKHLLGADSGLLNEDNNSVHPEEVKWREHGAEGKLDLLVNLEMRMSGTALYSDIVLPTATWYEKSDLSSTDMHPFVHTFNPAVAPQWESQSDWEIFIELSKSFSKMAEKQFDGPVKDVYGIPLLHDTPDEIAQPYGQVNDWSKGDNKAIPGKNMPRINVVERDYGAIYDKMISLGPNVKEKPITTKGISFLAADEYEKLKNICGTINREGVAKGCPDLTVDRNACEAVLMLSSTTNGTVAVREWEGLEKKTSLELKEYALERAEERFTFEEITARPKTVITSPVFTGSEKGGRRYSPFTTNVEKLIPWHTLTGRQHFYLDHELILEFGEALALFKPPLKHSPFAKEGKRPESKGKEITVNYMTPHNKWSIHTMFHETPNMLTLFRGGPVIWINNKDAEEAEIKDNDWVECFNRNGVVVARAVVSHRLPRGNAYMYHAQDKTINVPGSKMTNTRGGTHNSPTRIFMKPTHMIGGYSQLSYDFNYYGTTGSQRDLSVVIRKLSEVDWYED</sequence>
<dbReference type="SUPFAM" id="SSF50692">
    <property type="entry name" value="ADC-like"/>
    <property type="match status" value="1"/>
</dbReference>
<evidence type="ECO:0000256" key="5">
    <source>
        <dbReference type="ARBA" id="ARBA00012500"/>
    </source>
</evidence>
<keyword evidence="13" id="KW-0408">Iron</keyword>
<evidence type="ECO:0000256" key="15">
    <source>
        <dbReference type="ARBA" id="ARBA00023063"/>
    </source>
</evidence>
<dbReference type="Gene3D" id="4.10.1200.10">
    <property type="entry name" value="nitrate reductase tail"/>
    <property type="match status" value="1"/>
</dbReference>
<dbReference type="InterPro" id="IPR009010">
    <property type="entry name" value="Asp_de-COase-like_dom_sf"/>
</dbReference>
<keyword evidence="7" id="KW-1003">Cell membrane</keyword>
<evidence type="ECO:0000256" key="8">
    <source>
        <dbReference type="ARBA" id="ARBA00022485"/>
    </source>
</evidence>
<dbReference type="PROSITE" id="PS00490">
    <property type="entry name" value="MOLYBDOPTERIN_PROK_2"/>
    <property type="match status" value="1"/>
</dbReference>
<name>A0A937FJA3_9CLOT</name>
<dbReference type="CDD" id="cd02750">
    <property type="entry name" value="MopB_Nitrate-R-NarG-like"/>
    <property type="match status" value="1"/>
</dbReference>
<comment type="subcellular location">
    <subcellularLocation>
        <location evidence="3">Cell membrane</location>
        <topology evidence="3">Peripheral membrane protein</topology>
    </subcellularLocation>
</comment>
<evidence type="ECO:0000256" key="1">
    <source>
        <dbReference type="ARBA" id="ARBA00001942"/>
    </source>
</evidence>
<dbReference type="Proteomes" id="UP000623681">
    <property type="component" value="Unassembled WGS sequence"/>
</dbReference>
<accession>A0A937FJA3</accession>
<evidence type="ECO:0000256" key="14">
    <source>
        <dbReference type="ARBA" id="ARBA00023014"/>
    </source>
</evidence>
<dbReference type="GO" id="GO:0009325">
    <property type="term" value="C:nitrate reductase complex"/>
    <property type="evidence" value="ECO:0007669"/>
    <property type="project" value="InterPro"/>
</dbReference>
<organism evidence="19 20">
    <name type="scientific">Clostridium paridis</name>
    <dbReference type="NCBI Taxonomy" id="2803863"/>
    <lineage>
        <taxon>Bacteria</taxon>
        <taxon>Bacillati</taxon>
        <taxon>Bacillota</taxon>
        <taxon>Clostridia</taxon>
        <taxon>Eubacteriales</taxon>
        <taxon>Clostridiaceae</taxon>
        <taxon>Clostridium</taxon>
    </lineage>
</organism>
<dbReference type="GO" id="GO:0043546">
    <property type="term" value="F:molybdopterin cofactor binding"/>
    <property type="evidence" value="ECO:0007669"/>
    <property type="project" value="InterPro"/>
</dbReference>
<evidence type="ECO:0000259" key="18">
    <source>
        <dbReference type="PROSITE" id="PS51669"/>
    </source>
</evidence>
<dbReference type="InterPro" id="IPR006657">
    <property type="entry name" value="MoPterin_dinucl-bd_dom"/>
</dbReference>
<comment type="similarity">
    <text evidence="4">Belongs to the prokaryotic molybdopterin-containing oxidoreductase family.</text>
</comment>
<dbReference type="FunFam" id="3.40.50.12440:FF:000001">
    <property type="entry name" value="Nitrate reductase subunit alpha"/>
    <property type="match status" value="1"/>
</dbReference>
<dbReference type="InterPro" id="IPR037943">
    <property type="entry name" value="MopB_CT_Nitrate-R-NarG-like"/>
</dbReference>
<dbReference type="EC" id="1.7.5.1" evidence="5"/>
<dbReference type="GO" id="GO:0160182">
    <property type="term" value="F:nitrate reductase (quinone) activity"/>
    <property type="evidence" value="ECO:0007669"/>
    <property type="project" value="UniProtKB-EC"/>
</dbReference>
<reference evidence="19" key="1">
    <citation type="submission" date="2021-01" db="EMBL/GenBank/DDBJ databases">
        <title>Genome public.</title>
        <authorList>
            <person name="Liu C."/>
            <person name="Sun Q."/>
        </authorList>
    </citation>
    <scope>NUCLEOTIDE SEQUENCE</scope>
    <source>
        <strain evidence="19">YIM B02565</strain>
    </source>
</reference>
<dbReference type="SMART" id="SM00926">
    <property type="entry name" value="Molybdop_Fe4S4"/>
    <property type="match status" value="1"/>
</dbReference>
<dbReference type="Pfam" id="PF14710">
    <property type="entry name" value="Nitr_red_alph_N"/>
    <property type="match status" value="1"/>
</dbReference>
<comment type="caution">
    <text evidence="19">The sequence shown here is derived from an EMBL/GenBank/DDBJ whole genome shotgun (WGS) entry which is preliminary data.</text>
</comment>
<dbReference type="PROSITE" id="PS51669">
    <property type="entry name" value="4FE4S_MOW_BIS_MGD"/>
    <property type="match status" value="1"/>
</dbReference>
<dbReference type="Pfam" id="PF00384">
    <property type="entry name" value="Molybdopterin"/>
    <property type="match status" value="1"/>
</dbReference>
<keyword evidence="10" id="KW-0479">Metal-binding</keyword>
<gene>
    <name evidence="19" type="ORF">JK634_15925</name>
</gene>
<evidence type="ECO:0000256" key="10">
    <source>
        <dbReference type="ARBA" id="ARBA00022723"/>
    </source>
</evidence>
<dbReference type="Gene3D" id="3.40.50.12440">
    <property type="match status" value="1"/>
</dbReference>
<evidence type="ECO:0000256" key="7">
    <source>
        <dbReference type="ARBA" id="ARBA00022475"/>
    </source>
</evidence>
<dbReference type="GO" id="GO:0046872">
    <property type="term" value="F:metal ion binding"/>
    <property type="evidence" value="ECO:0007669"/>
    <property type="project" value="UniProtKB-KW"/>
</dbReference>
<dbReference type="PROSITE" id="PS00551">
    <property type="entry name" value="MOLYBDOPTERIN_PROK_1"/>
    <property type="match status" value="1"/>
</dbReference>
<keyword evidence="6" id="KW-0813">Transport</keyword>
<dbReference type="AlphaFoldDB" id="A0A937FJA3"/>
<comment type="catalytic activity">
    <reaction evidence="17">
        <text>nitrate + a quinol = a quinone + nitrite + H2O</text>
        <dbReference type="Rhea" id="RHEA:56144"/>
        <dbReference type="ChEBI" id="CHEBI:15377"/>
        <dbReference type="ChEBI" id="CHEBI:16301"/>
        <dbReference type="ChEBI" id="CHEBI:17632"/>
        <dbReference type="ChEBI" id="CHEBI:24646"/>
        <dbReference type="ChEBI" id="CHEBI:132124"/>
        <dbReference type="EC" id="1.7.5.1"/>
    </reaction>
</comment>
<dbReference type="PANTHER" id="PTHR43105:SF2">
    <property type="entry name" value="RESPIRATORY NITRATE REDUCTASE 2 ALPHA CHAIN"/>
    <property type="match status" value="1"/>
</dbReference>
<evidence type="ECO:0000256" key="9">
    <source>
        <dbReference type="ARBA" id="ARBA00022505"/>
    </source>
</evidence>
<comment type="cofactor">
    <cofactor evidence="1">
        <name>Mo-bis(molybdopterin guanine dinucleotide)</name>
        <dbReference type="ChEBI" id="CHEBI:60539"/>
    </cofactor>
</comment>
<comment type="cofactor">
    <cofactor evidence="2">
        <name>[4Fe-4S] cluster</name>
        <dbReference type="ChEBI" id="CHEBI:49883"/>
    </cofactor>
</comment>
<dbReference type="InterPro" id="IPR027467">
    <property type="entry name" value="MopterinOxRdtase_cofactor_BS"/>
</dbReference>
<evidence type="ECO:0000313" key="20">
    <source>
        <dbReference type="Proteomes" id="UP000623681"/>
    </source>
</evidence>
<dbReference type="InterPro" id="IPR006656">
    <property type="entry name" value="Mopterin_OxRdtase"/>
</dbReference>
<dbReference type="Pfam" id="PF01568">
    <property type="entry name" value="Molydop_binding"/>
    <property type="match status" value="1"/>
</dbReference>
<evidence type="ECO:0000256" key="17">
    <source>
        <dbReference type="ARBA" id="ARBA00048294"/>
    </source>
</evidence>
<evidence type="ECO:0000256" key="3">
    <source>
        <dbReference type="ARBA" id="ARBA00004202"/>
    </source>
</evidence>
<dbReference type="GO" id="GO:0051539">
    <property type="term" value="F:4 iron, 4 sulfur cluster binding"/>
    <property type="evidence" value="ECO:0007669"/>
    <property type="project" value="UniProtKB-KW"/>
</dbReference>
<keyword evidence="15" id="KW-0534">Nitrate assimilation</keyword>
<evidence type="ECO:0000256" key="4">
    <source>
        <dbReference type="ARBA" id="ARBA00010312"/>
    </source>
</evidence>